<keyword evidence="2" id="KW-1185">Reference proteome</keyword>
<reference evidence="1" key="1">
    <citation type="journal article" date="2021" name="Microb. Physiol.">
        <title>Proteogenomic Insights into the Physiology of Marine, Sulfate-Reducing, Filamentous Desulfonema limicola and Desulfonema magnum.</title>
        <authorList>
            <person name="Schnaars V."/>
            <person name="Wohlbrand L."/>
            <person name="Scheve S."/>
            <person name="Hinrichs C."/>
            <person name="Reinhardt R."/>
            <person name="Rabus R."/>
        </authorList>
    </citation>
    <scope>NUCLEOTIDE SEQUENCE</scope>
    <source>
        <strain evidence="1">4be13</strain>
    </source>
</reference>
<protein>
    <submittedName>
        <fullName evidence="1">Uncharacterized protein</fullName>
    </submittedName>
</protein>
<name>A0A975BND1_9BACT</name>
<proteinExistence type="predicted"/>
<dbReference type="EMBL" id="CP061800">
    <property type="protein sequence ID" value="QTA88673.1"/>
    <property type="molecule type" value="Genomic_DNA"/>
</dbReference>
<dbReference type="Proteomes" id="UP000663722">
    <property type="component" value="Chromosome"/>
</dbReference>
<organism evidence="1 2">
    <name type="scientific">Desulfonema magnum</name>
    <dbReference type="NCBI Taxonomy" id="45655"/>
    <lineage>
        <taxon>Bacteria</taxon>
        <taxon>Pseudomonadati</taxon>
        <taxon>Thermodesulfobacteriota</taxon>
        <taxon>Desulfobacteria</taxon>
        <taxon>Desulfobacterales</taxon>
        <taxon>Desulfococcaceae</taxon>
        <taxon>Desulfonema</taxon>
    </lineage>
</organism>
<dbReference type="KEGG" id="dmm:dnm_047200"/>
<dbReference type="AlphaFoldDB" id="A0A975BND1"/>
<evidence type="ECO:0000313" key="2">
    <source>
        <dbReference type="Proteomes" id="UP000663722"/>
    </source>
</evidence>
<accession>A0A975BND1</accession>
<gene>
    <name evidence="1" type="ORF">dnm_047200</name>
</gene>
<sequence length="44" mass="4985">MLYFVQILKSIGKKSYCSSSARLATLICLCENKISALLDMLMRK</sequence>
<evidence type="ECO:0000313" key="1">
    <source>
        <dbReference type="EMBL" id="QTA88673.1"/>
    </source>
</evidence>